<dbReference type="Gene3D" id="3.30.70.1280">
    <property type="entry name" value="SP0830-like domains"/>
    <property type="match status" value="1"/>
</dbReference>
<keyword evidence="2" id="KW-1185">Reference proteome</keyword>
<dbReference type="PANTHER" id="PTHR36439:SF1">
    <property type="entry name" value="DUF1697 DOMAIN-CONTAINING PROTEIN"/>
    <property type="match status" value="1"/>
</dbReference>
<protein>
    <submittedName>
        <fullName evidence="1">Uncharacterized protein (DUF1697 family)</fullName>
    </submittedName>
</protein>
<dbReference type="PIRSF" id="PIRSF008502">
    <property type="entry name" value="UCP008502"/>
    <property type="match status" value="1"/>
</dbReference>
<dbReference type="RefSeq" id="WP_100421503.1">
    <property type="nucleotide sequence ID" value="NZ_BOOX01000016.1"/>
</dbReference>
<comment type="caution">
    <text evidence="1">The sequence shown here is derived from an EMBL/GenBank/DDBJ whole genome shotgun (WGS) entry which is preliminary data.</text>
</comment>
<gene>
    <name evidence="1" type="ORF">CLV28_0265</name>
</gene>
<evidence type="ECO:0000313" key="1">
    <source>
        <dbReference type="EMBL" id="PJJ77053.1"/>
    </source>
</evidence>
<proteinExistence type="predicted"/>
<sequence>MSDRVAALLRAVNVGGVKVPSADLRAAADDAGLADPVTHLATGNLVVGRSAGTTSADVGARVTAALADRLGVEVDVTVRTHAALRAVVDAVPFPDAARDDPSHLVVLFHPAPTTVPAGEVDLAGVTGAGRERLWAAGDVTYAWYRDGIGTSGLTAPRLARLLGTWGTGRNWNTVRRLVELTAG</sequence>
<dbReference type="Pfam" id="PF08002">
    <property type="entry name" value="DUF1697"/>
    <property type="match status" value="1"/>
</dbReference>
<dbReference type="PANTHER" id="PTHR36439">
    <property type="entry name" value="BLL4334 PROTEIN"/>
    <property type="match status" value="1"/>
</dbReference>
<evidence type="ECO:0000313" key="2">
    <source>
        <dbReference type="Proteomes" id="UP000231693"/>
    </source>
</evidence>
<dbReference type="EMBL" id="PGFE01000001">
    <property type="protein sequence ID" value="PJJ77053.1"/>
    <property type="molecule type" value="Genomic_DNA"/>
</dbReference>
<organism evidence="1 2">
    <name type="scientific">Sediminihabitans luteus</name>
    <dbReference type="NCBI Taxonomy" id="1138585"/>
    <lineage>
        <taxon>Bacteria</taxon>
        <taxon>Bacillati</taxon>
        <taxon>Actinomycetota</taxon>
        <taxon>Actinomycetes</taxon>
        <taxon>Micrococcales</taxon>
        <taxon>Cellulomonadaceae</taxon>
        <taxon>Sediminihabitans</taxon>
    </lineage>
</organism>
<dbReference type="InterPro" id="IPR012545">
    <property type="entry name" value="DUF1697"/>
</dbReference>
<dbReference type="SUPFAM" id="SSF160379">
    <property type="entry name" value="SP0830-like"/>
    <property type="match status" value="1"/>
</dbReference>
<dbReference type="OrthoDB" id="9806494at2"/>
<name>A0A2M9CYW9_9CELL</name>
<dbReference type="Proteomes" id="UP000231693">
    <property type="component" value="Unassembled WGS sequence"/>
</dbReference>
<accession>A0A2M9CYW9</accession>
<dbReference type="AlphaFoldDB" id="A0A2M9CYW9"/>
<reference evidence="1 2" key="1">
    <citation type="submission" date="2017-11" db="EMBL/GenBank/DDBJ databases">
        <title>Genomic Encyclopedia of Archaeal and Bacterial Type Strains, Phase II (KMG-II): From Individual Species to Whole Genera.</title>
        <authorList>
            <person name="Goeker M."/>
        </authorList>
    </citation>
    <scope>NUCLEOTIDE SEQUENCE [LARGE SCALE GENOMIC DNA]</scope>
    <source>
        <strain evidence="1 2">DSM 25478</strain>
    </source>
</reference>